<keyword evidence="2" id="KW-1133">Transmembrane helix</keyword>
<keyword evidence="2" id="KW-0812">Transmembrane</keyword>
<dbReference type="Proteomes" id="UP000756132">
    <property type="component" value="Chromosome 6"/>
</dbReference>
<evidence type="ECO:0000313" key="4">
    <source>
        <dbReference type="Proteomes" id="UP000756132"/>
    </source>
</evidence>
<dbReference type="GeneID" id="71987086"/>
<name>A0A9Q8UR00_PASFU</name>
<evidence type="ECO:0000313" key="3">
    <source>
        <dbReference type="EMBL" id="UJO19212.1"/>
    </source>
</evidence>
<evidence type="ECO:0000256" key="2">
    <source>
        <dbReference type="SAM" id="Phobius"/>
    </source>
</evidence>
<feature type="compositionally biased region" description="Basic and acidic residues" evidence="1">
    <location>
        <begin position="19"/>
        <end position="28"/>
    </location>
</feature>
<organism evidence="3 4">
    <name type="scientific">Passalora fulva</name>
    <name type="common">Tomato leaf mold</name>
    <name type="synonym">Cladosporium fulvum</name>
    <dbReference type="NCBI Taxonomy" id="5499"/>
    <lineage>
        <taxon>Eukaryota</taxon>
        <taxon>Fungi</taxon>
        <taxon>Dikarya</taxon>
        <taxon>Ascomycota</taxon>
        <taxon>Pezizomycotina</taxon>
        <taxon>Dothideomycetes</taxon>
        <taxon>Dothideomycetidae</taxon>
        <taxon>Mycosphaerellales</taxon>
        <taxon>Mycosphaerellaceae</taxon>
        <taxon>Fulvia</taxon>
    </lineage>
</organism>
<feature type="transmembrane region" description="Helical" evidence="2">
    <location>
        <begin position="78"/>
        <end position="98"/>
    </location>
</feature>
<dbReference type="KEGG" id="ffu:CLAFUR5_07208"/>
<feature type="region of interest" description="Disordered" evidence="1">
    <location>
        <begin position="1"/>
        <end position="41"/>
    </location>
</feature>
<reference evidence="3" key="2">
    <citation type="journal article" date="2022" name="Microb. Genom.">
        <title>A chromosome-scale genome assembly of the tomato pathogen Cladosporium fulvum reveals a compartmentalized genome architecture and the presence of a dispensable chromosome.</title>
        <authorList>
            <person name="Zaccaron A.Z."/>
            <person name="Chen L.H."/>
            <person name="Samaras A."/>
            <person name="Stergiopoulos I."/>
        </authorList>
    </citation>
    <scope>NUCLEOTIDE SEQUENCE</scope>
    <source>
        <strain evidence="3">Race5_Kim</strain>
    </source>
</reference>
<dbReference type="RefSeq" id="XP_047763578.1">
    <property type="nucleotide sequence ID" value="XM_047906356.1"/>
</dbReference>
<accession>A0A9Q8UR00</accession>
<keyword evidence="4" id="KW-1185">Reference proteome</keyword>
<sequence length="104" mass="11767">MRQQENPTTDPPESEPEMDEKFDTRDLESGPPPYGSCDQNGVPAYCHSCTDQSSRFQEDNIDDEDPENEHKRGWEFRVVLLVAYVVIALVIFTLLHTAPTPSNA</sequence>
<reference evidence="3" key="1">
    <citation type="submission" date="2021-12" db="EMBL/GenBank/DDBJ databases">
        <authorList>
            <person name="Zaccaron A."/>
            <person name="Stergiopoulos I."/>
        </authorList>
    </citation>
    <scope>NUCLEOTIDE SEQUENCE</scope>
    <source>
        <strain evidence="3">Race5_Kim</strain>
    </source>
</reference>
<gene>
    <name evidence="3" type="ORF">CLAFUR5_07208</name>
</gene>
<dbReference type="EMBL" id="CP090168">
    <property type="protein sequence ID" value="UJO19212.1"/>
    <property type="molecule type" value="Genomic_DNA"/>
</dbReference>
<dbReference type="AlphaFoldDB" id="A0A9Q8UR00"/>
<proteinExistence type="predicted"/>
<protein>
    <submittedName>
        <fullName evidence="3">Uncharacterized protein</fullName>
    </submittedName>
</protein>
<evidence type="ECO:0000256" key="1">
    <source>
        <dbReference type="SAM" id="MobiDB-lite"/>
    </source>
</evidence>
<keyword evidence="2" id="KW-0472">Membrane</keyword>